<name>A0ABT6A0J5_9ACTN</name>
<comment type="caution">
    <text evidence="2">The sequence shown here is derived from an EMBL/GenBank/DDBJ whole genome shotgun (WGS) entry which is preliminary data.</text>
</comment>
<gene>
    <name evidence="2" type="ORF">P3H78_04500</name>
</gene>
<sequence>MITELSGPPAQLGLLDLTVDLSVPQVYSGTDFTVYLHVKNPFAVPVWIDAVELSLPTQLYWRVSESSENSDSGGLSAADADALREAIRARSARKISLLSELKGLQPADFDETIRIKEEVLQLDRANEIDLGRLHGSTGKLHLSVSDRATVNLHSTAQQMHITASDNSTVIVHDPAVSDRERVPLVGSLPSGAALEPGCTDVWTIRLGTDRSPFFIPASYRLQITVVYGLTPAPNANDPKATPNVQGEGSERRRVFSNTTALTVPLKAALWNVMTGGALGGMVGSVARSLQDAHSFSTLAHQQLGPAISSLVLAVILSSAAIVFAARKSEAQSFITVEDFWGGVLIGFLIGYSGTAAFTDLTGVSS</sequence>
<feature type="transmembrane region" description="Helical" evidence="1">
    <location>
        <begin position="303"/>
        <end position="325"/>
    </location>
</feature>
<dbReference type="Proteomes" id="UP001221150">
    <property type="component" value="Unassembled WGS sequence"/>
</dbReference>
<organism evidence="2 3">
    <name type="scientific">Streptomyces tropicalis</name>
    <dbReference type="NCBI Taxonomy" id="3034234"/>
    <lineage>
        <taxon>Bacteria</taxon>
        <taxon>Bacillati</taxon>
        <taxon>Actinomycetota</taxon>
        <taxon>Actinomycetes</taxon>
        <taxon>Kitasatosporales</taxon>
        <taxon>Streptomycetaceae</taxon>
        <taxon>Streptomyces</taxon>
    </lineage>
</organism>
<accession>A0ABT6A0J5</accession>
<dbReference type="EMBL" id="JARJBB010000002">
    <property type="protein sequence ID" value="MDF3297891.1"/>
    <property type="molecule type" value="Genomic_DNA"/>
</dbReference>
<evidence type="ECO:0000313" key="2">
    <source>
        <dbReference type="EMBL" id="MDF3297891.1"/>
    </source>
</evidence>
<feature type="transmembrane region" description="Helical" evidence="1">
    <location>
        <begin position="337"/>
        <end position="357"/>
    </location>
</feature>
<protein>
    <submittedName>
        <fullName evidence="2">Uncharacterized protein</fullName>
    </submittedName>
</protein>
<reference evidence="2 3" key="1">
    <citation type="submission" date="2023-03" db="EMBL/GenBank/DDBJ databases">
        <title>Draft genome sequence of Streptomyces sp. K1PA1 isolated from peat swamp forest in Thailand.</title>
        <authorList>
            <person name="Klaysubun C."/>
            <person name="Duangmal K."/>
        </authorList>
    </citation>
    <scope>NUCLEOTIDE SEQUENCE [LARGE SCALE GENOMIC DNA]</scope>
    <source>
        <strain evidence="2 3">K1PA1</strain>
    </source>
</reference>
<dbReference type="RefSeq" id="WP_276107443.1">
    <property type="nucleotide sequence ID" value="NZ_JARJBB010000002.1"/>
</dbReference>
<keyword evidence="3" id="KW-1185">Reference proteome</keyword>
<keyword evidence="1" id="KW-0472">Membrane</keyword>
<evidence type="ECO:0000256" key="1">
    <source>
        <dbReference type="SAM" id="Phobius"/>
    </source>
</evidence>
<evidence type="ECO:0000313" key="3">
    <source>
        <dbReference type="Proteomes" id="UP001221150"/>
    </source>
</evidence>
<proteinExistence type="predicted"/>
<keyword evidence="1" id="KW-0812">Transmembrane</keyword>
<keyword evidence="1" id="KW-1133">Transmembrane helix</keyword>